<feature type="compositionally biased region" description="Basic residues" evidence="1">
    <location>
        <begin position="15"/>
        <end position="24"/>
    </location>
</feature>
<evidence type="ECO:0000313" key="3">
    <source>
        <dbReference type="Proteomes" id="UP000053776"/>
    </source>
</evidence>
<dbReference type="EMBL" id="KQ234972">
    <property type="protein sequence ID" value="KMZ95773.1"/>
    <property type="molecule type" value="Genomic_DNA"/>
</dbReference>
<organism evidence="2 3">
    <name type="scientific">Plasmodium vivax Mauritania I</name>
    <dbReference type="NCBI Taxonomy" id="1035515"/>
    <lineage>
        <taxon>Eukaryota</taxon>
        <taxon>Sar</taxon>
        <taxon>Alveolata</taxon>
        <taxon>Apicomplexa</taxon>
        <taxon>Aconoidasida</taxon>
        <taxon>Haemosporida</taxon>
        <taxon>Plasmodiidae</taxon>
        <taxon>Plasmodium</taxon>
        <taxon>Plasmodium (Plasmodium)</taxon>
    </lineage>
</organism>
<sequence length="81" mass="8952">MTNTLLHLRKFKQLKIKKRKKKGTQGKANANAKANANGRGKTKGKARNAGGRKAFLPRALSGTLPKLKIKKKKKKCSSPKR</sequence>
<dbReference type="AlphaFoldDB" id="A0A0J9W5M5"/>
<protein>
    <submittedName>
        <fullName evidence="2">Uncharacterized protein</fullName>
    </submittedName>
</protein>
<feature type="region of interest" description="Disordered" evidence="1">
    <location>
        <begin position="15"/>
        <end position="54"/>
    </location>
</feature>
<name>A0A0J9W5M5_PLAVI</name>
<proteinExistence type="predicted"/>
<feature type="compositionally biased region" description="Low complexity" evidence="1">
    <location>
        <begin position="25"/>
        <end position="39"/>
    </location>
</feature>
<reference evidence="2 3" key="1">
    <citation type="submission" date="2011-08" db="EMBL/GenBank/DDBJ databases">
        <title>The Genome Sequence of Plasmodium vivax Mauritania I.</title>
        <authorList>
            <consortium name="The Broad Institute Genome Sequencing Platform"/>
            <consortium name="The Broad Institute Genome Sequencing Center for Infectious Disease"/>
            <person name="Neafsey D."/>
            <person name="Carlton J."/>
            <person name="Barnwell J."/>
            <person name="Collins W."/>
            <person name="Escalante A."/>
            <person name="Mullikin J."/>
            <person name="Saul A."/>
            <person name="Guigo R."/>
            <person name="Camara F."/>
            <person name="Young S.K."/>
            <person name="Zeng Q."/>
            <person name="Gargeya S."/>
            <person name="Fitzgerald M."/>
            <person name="Haas B."/>
            <person name="Abouelleil A."/>
            <person name="Alvarado L."/>
            <person name="Arachchi H.M."/>
            <person name="Berlin A."/>
            <person name="Brown A."/>
            <person name="Chapman S.B."/>
            <person name="Chen Z."/>
            <person name="Dunbar C."/>
            <person name="Freedman E."/>
            <person name="Gearin G."/>
            <person name="Gellesch M."/>
            <person name="Goldberg J."/>
            <person name="Griggs A."/>
            <person name="Gujja S."/>
            <person name="Heiman D."/>
            <person name="Howarth C."/>
            <person name="Larson L."/>
            <person name="Lui A."/>
            <person name="MacDonald P.J.P."/>
            <person name="Montmayeur A."/>
            <person name="Murphy C."/>
            <person name="Neiman D."/>
            <person name="Pearson M."/>
            <person name="Priest M."/>
            <person name="Roberts A."/>
            <person name="Saif S."/>
            <person name="Shea T."/>
            <person name="Shenoy N."/>
            <person name="Sisk P."/>
            <person name="Stolte C."/>
            <person name="Sykes S."/>
            <person name="Wortman J."/>
            <person name="Nusbaum C."/>
            <person name="Birren B."/>
        </authorList>
    </citation>
    <scope>NUCLEOTIDE SEQUENCE [LARGE SCALE GENOMIC DNA]</scope>
    <source>
        <strain evidence="2 3">Mauritania I</strain>
    </source>
</reference>
<gene>
    <name evidence="2" type="ORF">PVMG_06291</name>
</gene>
<accession>A0A0J9W5M5</accession>
<dbReference type="Proteomes" id="UP000053776">
    <property type="component" value="Unassembled WGS sequence"/>
</dbReference>
<evidence type="ECO:0000256" key="1">
    <source>
        <dbReference type="SAM" id="MobiDB-lite"/>
    </source>
</evidence>
<evidence type="ECO:0000313" key="2">
    <source>
        <dbReference type="EMBL" id="KMZ95773.1"/>
    </source>
</evidence>